<evidence type="ECO:0000313" key="4">
    <source>
        <dbReference type="Proteomes" id="UP000887159"/>
    </source>
</evidence>
<protein>
    <recommendedName>
        <fullName evidence="2">Mutator-like transposase domain-containing protein</fullName>
    </recommendedName>
</protein>
<dbReference type="Pfam" id="PF20700">
    <property type="entry name" value="Mutator"/>
    <property type="match status" value="1"/>
</dbReference>
<evidence type="ECO:0000313" key="3">
    <source>
        <dbReference type="EMBL" id="GFY25853.1"/>
    </source>
</evidence>
<reference evidence="3" key="1">
    <citation type="submission" date="2020-08" db="EMBL/GenBank/DDBJ databases">
        <title>Multicomponent nature underlies the extraordinary mechanical properties of spider dragline silk.</title>
        <authorList>
            <person name="Kono N."/>
            <person name="Nakamura H."/>
            <person name="Mori M."/>
            <person name="Yoshida Y."/>
            <person name="Ohtoshi R."/>
            <person name="Malay A.D."/>
            <person name="Moran D.A.P."/>
            <person name="Tomita M."/>
            <person name="Numata K."/>
            <person name="Arakawa K."/>
        </authorList>
    </citation>
    <scope>NUCLEOTIDE SEQUENCE</scope>
</reference>
<dbReference type="AlphaFoldDB" id="A0A8X6W076"/>
<proteinExistence type="predicted"/>
<gene>
    <name evidence="3" type="primary">AVEN_165442_1</name>
    <name evidence="3" type="ORF">TNCV_1916031</name>
</gene>
<feature type="domain" description="Mutator-like transposase" evidence="2">
    <location>
        <begin position="1"/>
        <end position="65"/>
    </location>
</feature>
<feature type="compositionally biased region" description="Basic and acidic residues" evidence="1">
    <location>
        <begin position="137"/>
        <end position="146"/>
    </location>
</feature>
<dbReference type="InterPro" id="IPR049012">
    <property type="entry name" value="Mutator_transp_dom"/>
</dbReference>
<sequence>MEPVDVFRMFECSKHLRKLQYSEYYGDGDSKAFETVKNTYAIDSATKLECIGHVQKRGVWSPRTAKTAAHLLPCDEVIDQMKNTVLLLKKCIQVQSSRSRAACVRACPKHARLGSGQERTLTSSMRSGISKHSNGSSERDDMKVSL</sequence>
<name>A0A8X6W076_TRICX</name>
<comment type="caution">
    <text evidence="3">The sequence shown here is derived from an EMBL/GenBank/DDBJ whole genome shotgun (WGS) entry which is preliminary data.</text>
</comment>
<keyword evidence="4" id="KW-1185">Reference proteome</keyword>
<accession>A0A8X6W076</accession>
<evidence type="ECO:0000259" key="2">
    <source>
        <dbReference type="Pfam" id="PF20700"/>
    </source>
</evidence>
<dbReference type="EMBL" id="BMAU01021373">
    <property type="protein sequence ID" value="GFY25853.1"/>
    <property type="molecule type" value="Genomic_DNA"/>
</dbReference>
<dbReference type="Proteomes" id="UP000887159">
    <property type="component" value="Unassembled WGS sequence"/>
</dbReference>
<feature type="region of interest" description="Disordered" evidence="1">
    <location>
        <begin position="114"/>
        <end position="146"/>
    </location>
</feature>
<feature type="compositionally biased region" description="Polar residues" evidence="1">
    <location>
        <begin position="117"/>
        <end position="136"/>
    </location>
</feature>
<organism evidence="3 4">
    <name type="scientific">Trichonephila clavipes</name>
    <name type="common">Golden silk orbweaver</name>
    <name type="synonym">Nephila clavipes</name>
    <dbReference type="NCBI Taxonomy" id="2585209"/>
    <lineage>
        <taxon>Eukaryota</taxon>
        <taxon>Metazoa</taxon>
        <taxon>Ecdysozoa</taxon>
        <taxon>Arthropoda</taxon>
        <taxon>Chelicerata</taxon>
        <taxon>Arachnida</taxon>
        <taxon>Araneae</taxon>
        <taxon>Araneomorphae</taxon>
        <taxon>Entelegynae</taxon>
        <taxon>Araneoidea</taxon>
        <taxon>Nephilidae</taxon>
        <taxon>Trichonephila</taxon>
    </lineage>
</organism>
<evidence type="ECO:0000256" key="1">
    <source>
        <dbReference type="SAM" id="MobiDB-lite"/>
    </source>
</evidence>